<dbReference type="Proteomes" id="UP000094444">
    <property type="component" value="Unassembled WGS sequence"/>
</dbReference>
<feature type="transmembrane region" description="Helical" evidence="13">
    <location>
        <begin position="79"/>
        <end position="98"/>
    </location>
</feature>
<dbReference type="InterPro" id="IPR008509">
    <property type="entry name" value="MOT2/MFSD5"/>
</dbReference>
<proteinExistence type="predicted"/>
<keyword evidence="9 13" id="KW-0472">Membrane</keyword>
<dbReference type="GO" id="GO:0015098">
    <property type="term" value="F:molybdate ion transmembrane transporter activity"/>
    <property type="evidence" value="ECO:0007669"/>
    <property type="project" value="InterPro"/>
</dbReference>
<keyword evidence="8" id="KW-0406">Ion transport</keyword>
<feature type="transmembrane region" description="Helical" evidence="13">
    <location>
        <begin position="424"/>
        <end position="448"/>
    </location>
</feature>
<reference evidence="14" key="1">
    <citation type="submission" date="2017-09" db="EMBL/GenBank/DDBJ databases">
        <title>Polyketide synthases of a Diaporthe helianthi virulent isolate.</title>
        <authorList>
            <person name="Baroncelli R."/>
        </authorList>
    </citation>
    <scope>NUCLEOTIDE SEQUENCE [LARGE SCALE GENOMIC DNA]</scope>
    <source>
        <strain evidence="14">7/96</strain>
    </source>
</reference>
<evidence type="ECO:0000256" key="13">
    <source>
        <dbReference type="SAM" id="Phobius"/>
    </source>
</evidence>
<comment type="function">
    <text evidence="1">Mediates high-affinity intracellular uptake of the rare oligo-element molybdenum.</text>
</comment>
<dbReference type="PANTHER" id="PTHR23516">
    <property type="entry name" value="SAM (S-ADENOSYL METHIONINE) TRANSPORTER"/>
    <property type="match status" value="1"/>
</dbReference>
<feature type="transmembrane region" description="Helical" evidence="13">
    <location>
        <begin position="6"/>
        <end position="26"/>
    </location>
</feature>
<evidence type="ECO:0000256" key="8">
    <source>
        <dbReference type="ARBA" id="ARBA00023065"/>
    </source>
</evidence>
<dbReference type="AlphaFoldDB" id="A0A2P5HYZ5"/>
<evidence type="ECO:0000256" key="5">
    <source>
        <dbReference type="ARBA" id="ARBA00022475"/>
    </source>
</evidence>
<comment type="caution">
    <text evidence="14">The sequence shown here is derived from an EMBL/GenBank/DDBJ whole genome shotgun (WGS) entry which is preliminary data.</text>
</comment>
<evidence type="ECO:0000256" key="4">
    <source>
        <dbReference type="ARBA" id="ARBA00022448"/>
    </source>
</evidence>
<feature type="transmembrane region" description="Helical" evidence="13">
    <location>
        <begin position="332"/>
        <end position="352"/>
    </location>
</feature>
<evidence type="ECO:0000256" key="7">
    <source>
        <dbReference type="ARBA" id="ARBA00022989"/>
    </source>
</evidence>
<feature type="transmembrane region" description="Helical" evidence="13">
    <location>
        <begin position="392"/>
        <end position="412"/>
    </location>
</feature>
<dbReference type="GO" id="GO:0005886">
    <property type="term" value="C:plasma membrane"/>
    <property type="evidence" value="ECO:0007669"/>
    <property type="project" value="UniProtKB-SubCell"/>
</dbReference>
<comment type="subcellular location">
    <subcellularLocation>
        <location evidence="2">Cell membrane</location>
        <topology evidence="2">Multi-pass membrane protein</topology>
    </subcellularLocation>
</comment>
<dbReference type="SUPFAM" id="SSF103473">
    <property type="entry name" value="MFS general substrate transporter"/>
    <property type="match status" value="1"/>
</dbReference>
<evidence type="ECO:0000256" key="1">
    <source>
        <dbReference type="ARBA" id="ARBA00003019"/>
    </source>
</evidence>
<dbReference type="InParanoid" id="A0A2P5HYZ5"/>
<evidence type="ECO:0000256" key="2">
    <source>
        <dbReference type="ARBA" id="ARBA00004651"/>
    </source>
</evidence>
<evidence type="ECO:0000256" key="6">
    <source>
        <dbReference type="ARBA" id="ARBA00022692"/>
    </source>
</evidence>
<evidence type="ECO:0000256" key="9">
    <source>
        <dbReference type="ARBA" id="ARBA00023136"/>
    </source>
</evidence>
<keyword evidence="15" id="KW-1185">Reference proteome</keyword>
<gene>
    <name evidence="14" type="ORF">DHEL01_v206140</name>
</gene>
<dbReference type="PANTHER" id="PTHR23516:SF1">
    <property type="entry name" value="MOLYBDATE-ANION TRANSPORTER"/>
    <property type="match status" value="1"/>
</dbReference>
<dbReference type="Pfam" id="PF05631">
    <property type="entry name" value="MFS_5"/>
    <property type="match status" value="1"/>
</dbReference>
<dbReference type="GO" id="GO:0006811">
    <property type="term" value="P:monoatomic ion transport"/>
    <property type="evidence" value="ECO:0007669"/>
    <property type="project" value="UniProtKB-KW"/>
</dbReference>
<evidence type="ECO:0000313" key="14">
    <source>
        <dbReference type="EMBL" id="POS75463.1"/>
    </source>
</evidence>
<feature type="transmembrane region" description="Helical" evidence="13">
    <location>
        <begin position="364"/>
        <end position="386"/>
    </location>
</feature>
<accession>A0A2P5HYZ5</accession>
<keyword evidence="5" id="KW-1003">Cell membrane</keyword>
<sequence>MQLDIYWTTLLVILTAVVLLTGRNVLIQPFARIGSRWRKVDNEEKPPQYDSLPPASDEADPGTTNGDDLKRFRRGFLSIYLLVMSSEWLSGPYLYALLRDDRGLPEPVVIGLYATVYTSAAVSALAVGFLADRYGRRKACLAQCVIHSLACLTVVSGGDCLPVLFLGRVLAGTALTLLWTVFESWMVTEWDARGLDRSAEEGGLSEMFGVMTRTNCMAAIVGGLFGHCMVSAMGSKTLPFWAGIVCEGVAAVLMLRRWNENFGVSQQLREDDHQLAAPDQSRTGPLGDGRIWALTFVTCCFEGTAYLVIFLWPSVLQGAHEASSADADPAEIPYGVIFGSFMAAMIIGALLFNTSLKFAKTPAAPVWLLLGAIALACLSLLLLSVLQVEVPLYYTFLAFEVANGIYVPSMAYMRGLVVQSKSRAGIYGLMKIPLFIFVILDLGITAQGKGFRCFVFASSAMSLLCAAIALLVELQGSLRGSDECVSQRVVERGHASREDVEFKEDEVDKQGEEGLAKGVDVSL</sequence>
<dbReference type="Gene3D" id="1.20.1250.20">
    <property type="entry name" value="MFS general substrate transporter like domains"/>
    <property type="match status" value="1"/>
</dbReference>
<dbReference type="InterPro" id="IPR036259">
    <property type="entry name" value="MFS_trans_sf"/>
</dbReference>
<feature type="transmembrane region" description="Helical" evidence="13">
    <location>
        <begin position="454"/>
        <end position="472"/>
    </location>
</feature>
<evidence type="ECO:0000313" key="15">
    <source>
        <dbReference type="Proteomes" id="UP000094444"/>
    </source>
</evidence>
<keyword evidence="6 13" id="KW-0812">Transmembrane</keyword>
<dbReference type="OrthoDB" id="263957at2759"/>
<keyword evidence="4" id="KW-0813">Transport</keyword>
<feature type="transmembrane region" description="Helical" evidence="13">
    <location>
        <begin position="291"/>
        <end position="312"/>
    </location>
</feature>
<name>A0A2P5HYZ5_DIAHE</name>
<feature type="region of interest" description="Disordered" evidence="12">
    <location>
        <begin position="496"/>
        <end position="523"/>
    </location>
</feature>
<evidence type="ECO:0000256" key="11">
    <source>
        <dbReference type="ARBA" id="ARBA00032555"/>
    </source>
</evidence>
<evidence type="ECO:0000256" key="10">
    <source>
        <dbReference type="ARBA" id="ARBA00030646"/>
    </source>
</evidence>
<evidence type="ECO:0000256" key="12">
    <source>
        <dbReference type="SAM" id="MobiDB-lite"/>
    </source>
</evidence>
<dbReference type="EMBL" id="MAVT02000484">
    <property type="protein sequence ID" value="POS75463.1"/>
    <property type="molecule type" value="Genomic_DNA"/>
</dbReference>
<keyword evidence="7 13" id="KW-1133">Transmembrane helix</keyword>
<evidence type="ECO:0000256" key="3">
    <source>
        <dbReference type="ARBA" id="ARBA00021242"/>
    </source>
</evidence>
<feature type="transmembrane region" description="Helical" evidence="13">
    <location>
        <begin position="110"/>
        <end position="132"/>
    </location>
</feature>
<feature type="region of interest" description="Disordered" evidence="12">
    <location>
        <begin position="42"/>
        <end position="66"/>
    </location>
</feature>
<organism evidence="14 15">
    <name type="scientific">Diaporthe helianthi</name>
    <dbReference type="NCBI Taxonomy" id="158607"/>
    <lineage>
        <taxon>Eukaryota</taxon>
        <taxon>Fungi</taxon>
        <taxon>Dikarya</taxon>
        <taxon>Ascomycota</taxon>
        <taxon>Pezizomycotina</taxon>
        <taxon>Sordariomycetes</taxon>
        <taxon>Sordariomycetidae</taxon>
        <taxon>Diaporthales</taxon>
        <taxon>Diaporthaceae</taxon>
        <taxon>Diaporthe</taxon>
    </lineage>
</organism>
<protein>
    <recommendedName>
        <fullName evidence="3">Molybdate-anion transporter</fullName>
    </recommendedName>
    <alternativeName>
        <fullName evidence="10">Major facilitator superfamily domain-containing protein 5</fullName>
    </alternativeName>
    <alternativeName>
        <fullName evidence="11">Molybdate transporter 2 homolog</fullName>
    </alternativeName>
</protein>
<feature type="compositionally biased region" description="Basic and acidic residues" evidence="12">
    <location>
        <begin position="496"/>
        <end position="515"/>
    </location>
</feature>